<dbReference type="EMBL" id="JAIWYP010000007">
    <property type="protein sequence ID" value="KAH3799761.1"/>
    <property type="molecule type" value="Genomic_DNA"/>
</dbReference>
<dbReference type="Proteomes" id="UP000828390">
    <property type="component" value="Unassembled WGS sequence"/>
</dbReference>
<reference evidence="1" key="2">
    <citation type="submission" date="2020-11" db="EMBL/GenBank/DDBJ databases">
        <authorList>
            <person name="McCartney M.A."/>
            <person name="Auch B."/>
            <person name="Kono T."/>
            <person name="Mallez S."/>
            <person name="Becker A."/>
            <person name="Gohl D.M."/>
            <person name="Silverstein K.A.T."/>
            <person name="Koren S."/>
            <person name="Bechman K.B."/>
            <person name="Herman A."/>
            <person name="Abrahante J.E."/>
            <person name="Garbe J."/>
        </authorList>
    </citation>
    <scope>NUCLEOTIDE SEQUENCE</scope>
    <source>
        <strain evidence="1">Duluth1</strain>
        <tissue evidence="1">Whole animal</tissue>
    </source>
</reference>
<name>A0A9D4J4R8_DREPO</name>
<protein>
    <submittedName>
        <fullName evidence="1">Uncharacterized protein</fullName>
    </submittedName>
</protein>
<gene>
    <name evidence="1" type="ORF">DPMN_153376</name>
</gene>
<evidence type="ECO:0000313" key="1">
    <source>
        <dbReference type="EMBL" id="KAH3799761.1"/>
    </source>
</evidence>
<dbReference type="AlphaFoldDB" id="A0A9D4J4R8"/>
<reference evidence="1" key="1">
    <citation type="journal article" date="2019" name="bioRxiv">
        <title>The Genome of the Zebra Mussel, Dreissena polymorpha: A Resource for Invasive Species Research.</title>
        <authorList>
            <person name="McCartney M.A."/>
            <person name="Auch B."/>
            <person name="Kono T."/>
            <person name="Mallez S."/>
            <person name="Zhang Y."/>
            <person name="Obille A."/>
            <person name="Becker A."/>
            <person name="Abrahante J.E."/>
            <person name="Garbe J."/>
            <person name="Badalamenti J.P."/>
            <person name="Herman A."/>
            <person name="Mangelson H."/>
            <person name="Liachko I."/>
            <person name="Sullivan S."/>
            <person name="Sone E.D."/>
            <person name="Koren S."/>
            <person name="Silverstein K.A.T."/>
            <person name="Beckman K.B."/>
            <person name="Gohl D.M."/>
        </authorList>
    </citation>
    <scope>NUCLEOTIDE SEQUENCE</scope>
    <source>
        <strain evidence="1">Duluth1</strain>
        <tissue evidence="1">Whole animal</tissue>
    </source>
</reference>
<keyword evidence="2" id="KW-1185">Reference proteome</keyword>
<comment type="caution">
    <text evidence="1">The sequence shown here is derived from an EMBL/GenBank/DDBJ whole genome shotgun (WGS) entry which is preliminary data.</text>
</comment>
<organism evidence="1 2">
    <name type="scientific">Dreissena polymorpha</name>
    <name type="common">Zebra mussel</name>
    <name type="synonym">Mytilus polymorpha</name>
    <dbReference type="NCBI Taxonomy" id="45954"/>
    <lineage>
        <taxon>Eukaryota</taxon>
        <taxon>Metazoa</taxon>
        <taxon>Spiralia</taxon>
        <taxon>Lophotrochozoa</taxon>
        <taxon>Mollusca</taxon>
        <taxon>Bivalvia</taxon>
        <taxon>Autobranchia</taxon>
        <taxon>Heteroconchia</taxon>
        <taxon>Euheterodonta</taxon>
        <taxon>Imparidentia</taxon>
        <taxon>Neoheterodontei</taxon>
        <taxon>Myida</taxon>
        <taxon>Dreissenoidea</taxon>
        <taxon>Dreissenidae</taxon>
        <taxon>Dreissena</taxon>
    </lineage>
</organism>
<sequence length="69" mass="7615">MFIPLPSVCVHMWSRSRSDSAYSCCRSRLVMMDLLASVSGSGMYSRFTNRRLAASSISCGLLLTQKGSF</sequence>
<accession>A0A9D4J4R8</accession>
<evidence type="ECO:0000313" key="2">
    <source>
        <dbReference type="Proteomes" id="UP000828390"/>
    </source>
</evidence>
<proteinExistence type="predicted"/>